<protein>
    <submittedName>
        <fullName evidence="1">Uncharacterized protein</fullName>
    </submittedName>
</protein>
<dbReference type="OrthoDB" id="2507073at2759"/>
<name>A0A7J6W7M0_THATH</name>
<sequence>MQLLLESSDDDDSSARHLLRILPAIHQQQGPILREIKWGDEQDEHLPRWKPPRDKTDLGYQVELQPNTNVDRITEILSRSFGIRSAPGHTRLKNDLVEHIWNRHGGSIEEVMEVILKKSIYGIVMKMRNESAYV</sequence>
<keyword evidence="2" id="KW-1185">Reference proteome</keyword>
<dbReference type="EMBL" id="JABWDY010021223">
    <property type="protein sequence ID" value="KAF5192520.1"/>
    <property type="molecule type" value="Genomic_DNA"/>
</dbReference>
<dbReference type="AlphaFoldDB" id="A0A7J6W7M0"/>
<gene>
    <name evidence="1" type="ORF">FRX31_017894</name>
</gene>
<accession>A0A7J6W7M0</accession>
<organism evidence="1 2">
    <name type="scientific">Thalictrum thalictroides</name>
    <name type="common">Rue-anemone</name>
    <name type="synonym">Anemone thalictroides</name>
    <dbReference type="NCBI Taxonomy" id="46969"/>
    <lineage>
        <taxon>Eukaryota</taxon>
        <taxon>Viridiplantae</taxon>
        <taxon>Streptophyta</taxon>
        <taxon>Embryophyta</taxon>
        <taxon>Tracheophyta</taxon>
        <taxon>Spermatophyta</taxon>
        <taxon>Magnoliopsida</taxon>
        <taxon>Ranunculales</taxon>
        <taxon>Ranunculaceae</taxon>
        <taxon>Thalictroideae</taxon>
        <taxon>Thalictrum</taxon>
    </lineage>
</organism>
<proteinExistence type="predicted"/>
<reference evidence="1 2" key="1">
    <citation type="submission" date="2020-06" db="EMBL/GenBank/DDBJ databases">
        <title>Transcriptomic and genomic resources for Thalictrum thalictroides and T. hernandezii: Facilitating candidate gene discovery in an emerging model plant lineage.</title>
        <authorList>
            <person name="Arias T."/>
            <person name="Riano-Pachon D.M."/>
            <person name="Di Stilio V.S."/>
        </authorList>
    </citation>
    <scope>NUCLEOTIDE SEQUENCE [LARGE SCALE GENOMIC DNA]</scope>
    <source>
        <strain evidence="2">cv. WT478/WT964</strain>
        <tissue evidence="1">Leaves</tissue>
    </source>
</reference>
<dbReference type="Proteomes" id="UP000554482">
    <property type="component" value="Unassembled WGS sequence"/>
</dbReference>
<evidence type="ECO:0000313" key="2">
    <source>
        <dbReference type="Proteomes" id="UP000554482"/>
    </source>
</evidence>
<evidence type="ECO:0000313" key="1">
    <source>
        <dbReference type="EMBL" id="KAF5192520.1"/>
    </source>
</evidence>
<comment type="caution">
    <text evidence="1">The sequence shown here is derived from an EMBL/GenBank/DDBJ whole genome shotgun (WGS) entry which is preliminary data.</text>
</comment>